<dbReference type="PRINTS" id="PR00344">
    <property type="entry name" value="BCTRLSENSOR"/>
</dbReference>
<reference evidence="5 6" key="1">
    <citation type="submission" date="2020-04" db="EMBL/GenBank/DDBJ databases">
        <title>Salinimonas sp. HHU 13199.</title>
        <authorList>
            <person name="Cui X."/>
            <person name="Zhang D."/>
        </authorList>
    </citation>
    <scope>NUCLEOTIDE SEQUENCE [LARGE SCALE GENOMIC DNA]</scope>
    <source>
        <strain evidence="5 6">HHU 13199</strain>
    </source>
</reference>
<sequence length="244" mass="26757">MRQQKYNDAVMQDFEAAPPQKIEFSSVLAAAVHDMKNSLCLLIQSIEQLSDSIDAANIAASKHVADVHYEASRLNTSLVQILSLYRAQLETLPITVDEHFVADVIEDVLNAVKLSVNQRNFSVTIDCDPDLAWYMDGELIYLLVNDAVINALRYGNHAIHVSARVADNNLIIQVEDDGHGYPDTMLAQSTRALSSTAVSQGRTGLGLYFARLIANAHNRHGLRGEITLQNGGKLGGSVFMVKIP</sequence>
<dbReference type="EMBL" id="JABBXD010000001">
    <property type="protein sequence ID" value="MBD3584515.1"/>
    <property type="molecule type" value="Genomic_DNA"/>
</dbReference>
<evidence type="ECO:0000259" key="4">
    <source>
        <dbReference type="PROSITE" id="PS50109"/>
    </source>
</evidence>
<accession>A0ABR8LDZ4</accession>
<dbReference type="InterPro" id="IPR003594">
    <property type="entry name" value="HATPase_dom"/>
</dbReference>
<protein>
    <recommendedName>
        <fullName evidence="2">histidine kinase</fullName>
        <ecNumber evidence="2">2.7.13.3</ecNumber>
    </recommendedName>
</protein>
<feature type="domain" description="Histidine kinase" evidence="4">
    <location>
        <begin position="30"/>
        <end position="244"/>
    </location>
</feature>
<organism evidence="5 6">
    <name type="scientific">Salinimonas profundi</name>
    <dbReference type="NCBI Taxonomy" id="2729140"/>
    <lineage>
        <taxon>Bacteria</taxon>
        <taxon>Pseudomonadati</taxon>
        <taxon>Pseudomonadota</taxon>
        <taxon>Gammaproteobacteria</taxon>
        <taxon>Alteromonadales</taxon>
        <taxon>Alteromonadaceae</taxon>
        <taxon>Alteromonas/Salinimonas group</taxon>
        <taxon>Salinimonas</taxon>
    </lineage>
</organism>
<evidence type="ECO:0000256" key="3">
    <source>
        <dbReference type="ARBA" id="ARBA00022553"/>
    </source>
</evidence>
<keyword evidence="3" id="KW-0597">Phosphoprotein</keyword>
<gene>
    <name evidence="5" type="ORF">HHX48_02060</name>
</gene>
<dbReference type="SUPFAM" id="SSF55874">
    <property type="entry name" value="ATPase domain of HSP90 chaperone/DNA topoisomerase II/histidine kinase"/>
    <property type="match status" value="1"/>
</dbReference>
<dbReference type="SMART" id="SM00387">
    <property type="entry name" value="HATPase_c"/>
    <property type="match status" value="1"/>
</dbReference>
<comment type="caution">
    <text evidence="5">The sequence shown here is derived from an EMBL/GenBank/DDBJ whole genome shotgun (WGS) entry which is preliminary data.</text>
</comment>
<dbReference type="PROSITE" id="PS50109">
    <property type="entry name" value="HIS_KIN"/>
    <property type="match status" value="1"/>
</dbReference>
<evidence type="ECO:0000256" key="1">
    <source>
        <dbReference type="ARBA" id="ARBA00000085"/>
    </source>
</evidence>
<keyword evidence="6" id="KW-1185">Reference proteome</keyword>
<dbReference type="InterPro" id="IPR005467">
    <property type="entry name" value="His_kinase_dom"/>
</dbReference>
<dbReference type="InterPro" id="IPR004358">
    <property type="entry name" value="Sig_transdc_His_kin-like_C"/>
</dbReference>
<evidence type="ECO:0000256" key="2">
    <source>
        <dbReference type="ARBA" id="ARBA00012438"/>
    </source>
</evidence>
<evidence type="ECO:0000313" key="6">
    <source>
        <dbReference type="Proteomes" id="UP000624419"/>
    </source>
</evidence>
<name>A0ABR8LDZ4_9ALTE</name>
<comment type="catalytic activity">
    <reaction evidence="1">
        <text>ATP + protein L-histidine = ADP + protein N-phospho-L-histidine.</text>
        <dbReference type="EC" id="2.7.13.3"/>
    </reaction>
</comment>
<dbReference type="Pfam" id="PF02518">
    <property type="entry name" value="HATPase_c"/>
    <property type="match status" value="1"/>
</dbReference>
<dbReference type="Gene3D" id="3.30.565.10">
    <property type="entry name" value="Histidine kinase-like ATPase, C-terminal domain"/>
    <property type="match status" value="1"/>
</dbReference>
<dbReference type="PANTHER" id="PTHR43547">
    <property type="entry name" value="TWO-COMPONENT HISTIDINE KINASE"/>
    <property type="match status" value="1"/>
</dbReference>
<keyword evidence="5" id="KW-0418">Kinase</keyword>
<evidence type="ECO:0000313" key="5">
    <source>
        <dbReference type="EMBL" id="MBD3584515.1"/>
    </source>
</evidence>
<proteinExistence type="predicted"/>
<dbReference type="EC" id="2.7.13.3" evidence="2"/>
<dbReference type="InterPro" id="IPR036890">
    <property type="entry name" value="HATPase_C_sf"/>
</dbReference>
<dbReference type="GO" id="GO:0016301">
    <property type="term" value="F:kinase activity"/>
    <property type="evidence" value="ECO:0007669"/>
    <property type="project" value="UniProtKB-KW"/>
</dbReference>
<dbReference type="Proteomes" id="UP000624419">
    <property type="component" value="Unassembled WGS sequence"/>
</dbReference>
<dbReference type="PANTHER" id="PTHR43547:SF2">
    <property type="entry name" value="HYBRID SIGNAL TRANSDUCTION HISTIDINE KINASE C"/>
    <property type="match status" value="1"/>
</dbReference>
<keyword evidence="5" id="KW-0808">Transferase</keyword>